<dbReference type="KEGG" id="cate:C2869_10510"/>
<evidence type="ECO:0000313" key="1">
    <source>
        <dbReference type="EMBL" id="AWB66836.1"/>
    </source>
</evidence>
<organism evidence="1 2">
    <name type="scientific">Saccharobesus litoralis</name>
    <dbReference type="NCBI Taxonomy" id="2172099"/>
    <lineage>
        <taxon>Bacteria</taxon>
        <taxon>Pseudomonadati</taxon>
        <taxon>Pseudomonadota</taxon>
        <taxon>Gammaproteobacteria</taxon>
        <taxon>Alteromonadales</taxon>
        <taxon>Alteromonadaceae</taxon>
        <taxon>Saccharobesus</taxon>
    </lineage>
</organism>
<dbReference type="EMBL" id="CP026604">
    <property type="protein sequence ID" value="AWB66836.1"/>
    <property type="molecule type" value="Genomic_DNA"/>
</dbReference>
<sequence length="78" mass="9154">MEVKRLNRVLVSILFLFIICGCQKNEGYKPVSFENLFDGFRQFDEKKYLSKAFGSSVVKVFKVKNLFIGLWKKKKILT</sequence>
<dbReference type="AlphaFoldDB" id="A0A2S0VRK6"/>
<proteinExistence type="predicted"/>
<dbReference type="Proteomes" id="UP000244441">
    <property type="component" value="Chromosome"/>
</dbReference>
<reference evidence="1 2" key="1">
    <citation type="submission" date="2018-01" db="EMBL/GenBank/DDBJ databases">
        <title>Genome sequence of a Cantenovulum-like bacteria.</title>
        <authorList>
            <person name="Tan W.R."/>
            <person name="Lau N.-S."/>
            <person name="Go F."/>
            <person name="Amirul A.-A.A."/>
        </authorList>
    </citation>
    <scope>NUCLEOTIDE SEQUENCE [LARGE SCALE GENOMIC DNA]</scope>
    <source>
        <strain evidence="1 2">CCB-QB4</strain>
    </source>
</reference>
<evidence type="ECO:0008006" key="3">
    <source>
        <dbReference type="Google" id="ProtNLM"/>
    </source>
</evidence>
<evidence type="ECO:0000313" key="2">
    <source>
        <dbReference type="Proteomes" id="UP000244441"/>
    </source>
</evidence>
<accession>A0A2S0VRK6</accession>
<name>A0A2S0VRK6_9ALTE</name>
<keyword evidence="2" id="KW-1185">Reference proteome</keyword>
<dbReference type="PROSITE" id="PS51257">
    <property type="entry name" value="PROKAR_LIPOPROTEIN"/>
    <property type="match status" value="1"/>
</dbReference>
<protein>
    <recommendedName>
        <fullName evidence="3">Lipoprotein</fullName>
    </recommendedName>
</protein>
<gene>
    <name evidence="1" type="ORF">C2869_10510</name>
</gene>